<keyword evidence="9 10" id="KW-0472">Membrane</keyword>
<evidence type="ECO:0000256" key="8">
    <source>
        <dbReference type="ARBA" id="ARBA00023128"/>
    </source>
</evidence>
<evidence type="ECO:0000256" key="7">
    <source>
        <dbReference type="ARBA" id="ARBA00022989"/>
    </source>
</evidence>
<dbReference type="GO" id="GO:1990547">
    <property type="term" value="P:mitochondrial phosphate ion transmembrane transport"/>
    <property type="evidence" value="ECO:0007669"/>
    <property type="project" value="InterPro"/>
</dbReference>
<dbReference type="Proteomes" id="UP001230188">
    <property type="component" value="Unassembled WGS sequence"/>
</dbReference>
<dbReference type="InterPro" id="IPR044677">
    <property type="entry name" value="SLC25A3/Pic2/Mir1-like"/>
</dbReference>
<keyword evidence="8" id="KW-0496">Mitochondrion</keyword>
<keyword evidence="3" id="KW-0813">Transport</keyword>
<dbReference type="InterPro" id="IPR023395">
    <property type="entry name" value="MCP_dom_sf"/>
</dbReference>
<evidence type="ECO:0000256" key="9">
    <source>
        <dbReference type="ARBA" id="ARBA00023136"/>
    </source>
</evidence>
<evidence type="ECO:0000256" key="13">
    <source>
        <dbReference type="SAM" id="SignalP"/>
    </source>
</evidence>
<dbReference type="PROSITE" id="PS50920">
    <property type="entry name" value="SOLCAR"/>
    <property type="match status" value="1"/>
</dbReference>
<gene>
    <name evidence="14" type="ORF">CTAYLR_008221</name>
</gene>
<feature type="transmembrane region" description="Helical" evidence="12">
    <location>
        <begin position="521"/>
        <end position="542"/>
    </location>
</feature>
<evidence type="ECO:0000256" key="11">
    <source>
        <dbReference type="SAM" id="MobiDB-lite"/>
    </source>
</evidence>
<dbReference type="GO" id="GO:0005315">
    <property type="term" value="F:phosphate transmembrane transporter activity"/>
    <property type="evidence" value="ECO:0007669"/>
    <property type="project" value="InterPro"/>
</dbReference>
<comment type="similarity">
    <text evidence="2">Belongs to the mitochondrial carrier (TC 2.A.29) family.</text>
</comment>
<keyword evidence="13" id="KW-0732">Signal</keyword>
<keyword evidence="7 12" id="KW-1133">Transmembrane helix</keyword>
<dbReference type="PANTHER" id="PTHR45671">
    <property type="entry name" value="SOLUTE CARRIER FAMILY 25 (MITOCHONDRIAL CARRIER PHOSPHATE CARRIER), MEMBER 3, LIKE-RELATED-RELATED"/>
    <property type="match status" value="1"/>
</dbReference>
<keyword evidence="5" id="KW-0677">Repeat</keyword>
<name>A0AAD7UIB8_9STRA</name>
<evidence type="ECO:0000256" key="2">
    <source>
        <dbReference type="ARBA" id="ARBA00006375"/>
    </source>
</evidence>
<dbReference type="Pfam" id="PF00153">
    <property type="entry name" value="Mito_carr"/>
    <property type="match status" value="1"/>
</dbReference>
<dbReference type="Gene3D" id="1.50.40.10">
    <property type="entry name" value="Mitochondrial carrier domain"/>
    <property type="match status" value="2"/>
</dbReference>
<reference evidence="14" key="1">
    <citation type="submission" date="2023-01" db="EMBL/GenBank/DDBJ databases">
        <title>Metagenome sequencing of chrysophaentin producing Chrysophaeum taylorii.</title>
        <authorList>
            <person name="Davison J."/>
            <person name="Bewley C."/>
        </authorList>
    </citation>
    <scope>NUCLEOTIDE SEQUENCE</scope>
    <source>
        <strain evidence="14">NIES-1699</strain>
    </source>
</reference>
<evidence type="ECO:0000256" key="12">
    <source>
        <dbReference type="SAM" id="Phobius"/>
    </source>
</evidence>
<accession>A0AAD7UIB8</accession>
<evidence type="ECO:0000313" key="15">
    <source>
        <dbReference type="Proteomes" id="UP001230188"/>
    </source>
</evidence>
<proteinExistence type="inferred from homology"/>
<dbReference type="InterPro" id="IPR018108">
    <property type="entry name" value="MCP_transmembrane"/>
</dbReference>
<feature type="repeat" description="Solcar" evidence="10">
    <location>
        <begin position="523"/>
        <end position="628"/>
    </location>
</feature>
<dbReference type="AlphaFoldDB" id="A0AAD7UIB8"/>
<sequence length="657" mass="68519">MRVFVLVLRVVVGCGGVVPVSRRALGAASVFQAVPVRTDVKPSAAVALVERIYGPACVDYLSRVLLTYEEASKFWLAARRKANREALEPFRASLVLSLARNYGDARGPERLLERLSELPDFAPLAARRQLALAFSLARRQPEPLLGRLVSETENRSVASIRVVDGGSGYSDPIVSISGTATARAETRPSGKLLIRVVDGGAGYASPPPVEVSGARATAVLDRRNGSVVAIDVSVFSSRTAPAEVRVGANCTRPAKAVAELDLEVGSIEVTSGGAGYSASEPPVVFVQKGARPAVAIASLSAERYDDEPQPLLIPVPGPPFRRGGRWVFAREPPAPPFPSPAVAVREARPALGEYAAIFFCGAVSSSVSNVACVPLNVLKVKAQLNASVEASSELFVGADAIFVGYFLSGAAGFGVTSVVRNLLADAQGDLRLGSALLTVVVASLVGNALATVLGAPFEAARVRAVANDRRGWSLRNEFRLALDAIDALLARDLTFAVVQFSAFDASRNALYASYPTLKETFVAAIAASAAAGVFAGVLASLLTQPADAAFTTLATAASNKNPRQRRPALRVNHQPTEEPGEEDVVGATRALYARAGVSGLFAGAAPRALLSGANIALQCVAFEALTSGLRVNADDFAYSLDVLSTAAADLPPPAAPM</sequence>
<evidence type="ECO:0000256" key="10">
    <source>
        <dbReference type="PROSITE-ProRule" id="PRU00282"/>
    </source>
</evidence>
<evidence type="ECO:0000256" key="3">
    <source>
        <dbReference type="ARBA" id="ARBA00022448"/>
    </source>
</evidence>
<dbReference type="EMBL" id="JAQMWT010000186">
    <property type="protein sequence ID" value="KAJ8607984.1"/>
    <property type="molecule type" value="Genomic_DNA"/>
</dbReference>
<dbReference type="SUPFAM" id="SSF103506">
    <property type="entry name" value="Mitochondrial carrier"/>
    <property type="match status" value="1"/>
</dbReference>
<evidence type="ECO:0000256" key="1">
    <source>
        <dbReference type="ARBA" id="ARBA00004448"/>
    </source>
</evidence>
<feature type="region of interest" description="Disordered" evidence="11">
    <location>
        <begin position="558"/>
        <end position="582"/>
    </location>
</feature>
<keyword evidence="4 10" id="KW-0812">Transmembrane</keyword>
<dbReference type="PANTHER" id="PTHR45671:SF12">
    <property type="entry name" value="MITOCHONDRIAL PHOSPHATE CARRIER PROTEIN"/>
    <property type="match status" value="1"/>
</dbReference>
<evidence type="ECO:0000256" key="5">
    <source>
        <dbReference type="ARBA" id="ARBA00022737"/>
    </source>
</evidence>
<evidence type="ECO:0000313" key="14">
    <source>
        <dbReference type="EMBL" id="KAJ8607984.1"/>
    </source>
</evidence>
<evidence type="ECO:0000256" key="6">
    <source>
        <dbReference type="ARBA" id="ARBA00022792"/>
    </source>
</evidence>
<comment type="subcellular location">
    <subcellularLocation>
        <location evidence="1">Mitochondrion inner membrane</location>
        <topology evidence="1">Multi-pass membrane protein</topology>
    </subcellularLocation>
</comment>
<keyword evidence="15" id="KW-1185">Reference proteome</keyword>
<evidence type="ECO:0000256" key="4">
    <source>
        <dbReference type="ARBA" id="ARBA00022692"/>
    </source>
</evidence>
<comment type="caution">
    <text evidence="14">The sequence shown here is derived from an EMBL/GenBank/DDBJ whole genome shotgun (WGS) entry which is preliminary data.</text>
</comment>
<keyword evidence="6" id="KW-0999">Mitochondrion inner membrane</keyword>
<feature type="chain" id="PRO_5042177227" evidence="13">
    <location>
        <begin position="17"/>
        <end position="657"/>
    </location>
</feature>
<feature type="signal peptide" evidence="13">
    <location>
        <begin position="1"/>
        <end position="16"/>
    </location>
</feature>
<protein>
    <submittedName>
        <fullName evidence="14">Uncharacterized protein</fullName>
    </submittedName>
</protein>
<feature type="transmembrane region" description="Helical" evidence="12">
    <location>
        <begin position="435"/>
        <end position="459"/>
    </location>
</feature>
<dbReference type="GO" id="GO:0005743">
    <property type="term" value="C:mitochondrial inner membrane"/>
    <property type="evidence" value="ECO:0007669"/>
    <property type="project" value="UniProtKB-SubCell"/>
</dbReference>
<organism evidence="14 15">
    <name type="scientific">Chrysophaeum taylorii</name>
    <dbReference type="NCBI Taxonomy" id="2483200"/>
    <lineage>
        <taxon>Eukaryota</taxon>
        <taxon>Sar</taxon>
        <taxon>Stramenopiles</taxon>
        <taxon>Ochrophyta</taxon>
        <taxon>Pelagophyceae</taxon>
        <taxon>Pelagomonadales</taxon>
        <taxon>Pelagomonadaceae</taxon>
        <taxon>Chrysophaeum</taxon>
    </lineage>
</organism>
<feature type="transmembrane region" description="Helical" evidence="12">
    <location>
        <begin position="394"/>
        <end position="415"/>
    </location>
</feature>